<dbReference type="InterPro" id="IPR011701">
    <property type="entry name" value="MFS"/>
</dbReference>
<keyword evidence="5 7" id="KW-0472">Membrane</keyword>
<feature type="transmembrane region" description="Helical" evidence="7">
    <location>
        <begin position="455"/>
        <end position="476"/>
    </location>
</feature>
<feature type="transmembrane region" description="Helical" evidence="7">
    <location>
        <begin position="418"/>
        <end position="443"/>
    </location>
</feature>
<dbReference type="PROSITE" id="PS50850">
    <property type="entry name" value="MFS"/>
    <property type="match status" value="1"/>
</dbReference>
<keyword evidence="6" id="KW-0325">Glycoprotein</keyword>
<evidence type="ECO:0000256" key="4">
    <source>
        <dbReference type="ARBA" id="ARBA00022989"/>
    </source>
</evidence>
<dbReference type="OrthoDB" id="440553at2759"/>
<dbReference type="InterPro" id="IPR036259">
    <property type="entry name" value="MFS_trans_sf"/>
</dbReference>
<feature type="transmembrane region" description="Helical" evidence="7">
    <location>
        <begin position="389"/>
        <end position="406"/>
    </location>
</feature>
<feature type="transmembrane region" description="Helical" evidence="7">
    <location>
        <begin position="302"/>
        <end position="325"/>
    </location>
</feature>
<gene>
    <name evidence="9" type="ORF">BDN71DRAFT_1404354</name>
</gene>
<evidence type="ECO:0000256" key="2">
    <source>
        <dbReference type="ARBA" id="ARBA00022448"/>
    </source>
</evidence>
<keyword evidence="2" id="KW-0813">Transport</keyword>
<reference evidence="9" key="1">
    <citation type="submission" date="2020-11" db="EMBL/GenBank/DDBJ databases">
        <authorList>
            <consortium name="DOE Joint Genome Institute"/>
            <person name="Ahrendt S."/>
            <person name="Riley R."/>
            <person name="Andreopoulos W."/>
            <person name="Labutti K."/>
            <person name="Pangilinan J."/>
            <person name="Ruiz-Duenas F.J."/>
            <person name="Barrasa J.M."/>
            <person name="Sanchez-Garcia M."/>
            <person name="Camarero S."/>
            <person name="Miyauchi S."/>
            <person name="Serrano A."/>
            <person name="Linde D."/>
            <person name="Babiker R."/>
            <person name="Drula E."/>
            <person name="Ayuso-Fernandez I."/>
            <person name="Pacheco R."/>
            <person name="Padilla G."/>
            <person name="Ferreira P."/>
            <person name="Barriuso J."/>
            <person name="Kellner H."/>
            <person name="Castanera R."/>
            <person name="Alfaro M."/>
            <person name="Ramirez L."/>
            <person name="Pisabarro A.G."/>
            <person name="Kuo A."/>
            <person name="Tritt A."/>
            <person name="Lipzen A."/>
            <person name="He G."/>
            <person name="Yan M."/>
            <person name="Ng V."/>
            <person name="Cullen D."/>
            <person name="Martin F."/>
            <person name="Rosso M.-N."/>
            <person name="Henrissat B."/>
            <person name="Hibbett D."/>
            <person name="Martinez A.T."/>
            <person name="Grigoriev I.V."/>
        </authorList>
    </citation>
    <scope>NUCLEOTIDE SEQUENCE</scope>
    <source>
        <strain evidence="9">ATCC 90797</strain>
    </source>
</reference>
<keyword evidence="3 7" id="KW-0812">Transmembrane</keyword>
<keyword evidence="10" id="KW-1185">Reference proteome</keyword>
<dbReference type="Proteomes" id="UP000807025">
    <property type="component" value="Unassembled WGS sequence"/>
</dbReference>
<evidence type="ECO:0000259" key="8">
    <source>
        <dbReference type="PROSITE" id="PS50850"/>
    </source>
</evidence>
<name>A0A9P5ZGC5_PLEER</name>
<evidence type="ECO:0000313" key="9">
    <source>
        <dbReference type="EMBL" id="KAF9487737.1"/>
    </source>
</evidence>
<feature type="transmembrane region" description="Helical" evidence="7">
    <location>
        <begin position="98"/>
        <end position="124"/>
    </location>
</feature>
<dbReference type="Pfam" id="PF07690">
    <property type="entry name" value="MFS_1"/>
    <property type="match status" value="1"/>
</dbReference>
<dbReference type="FunFam" id="1.20.1250.20:FF:000172">
    <property type="entry name" value="MFS multidrug resistance transporter"/>
    <property type="match status" value="1"/>
</dbReference>
<evidence type="ECO:0000313" key="10">
    <source>
        <dbReference type="Proteomes" id="UP000807025"/>
    </source>
</evidence>
<dbReference type="CDD" id="cd17323">
    <property type="entry name" value="MFS_Tpo1_MDR_like"/>
    <property type="match status" value="1"/>
</dbReference>
<feature type="transmembrane region" description="Helical" evidence="7">
    <location>
        <begin position="482"/>
        <end position="503"/>
    </location>
</feature>
<dbReference type="EMBL" id="MU154753">
    <property type="protein sequence ID" value="KAF9487737.1"/>
    <property type="molecule type" value="Genomic_DNA"/>
</dbReference>
<organism evidence="9 10">
    <name type="scientific">Pleurotus eryngii</name>
    <name type="common">Boletus of the steppes</name>
    <dbReference type="NCBI Taxonomy" id="5323"/>
    <lineage>
        <taxon>Eukaryota</taxon>
        <taxon>Fungi</taxon>
        <taxon>Dikarya</taxon>
        <taxon>Basidiomycota</taxon>
        <taxon>Agaricomycotina</taxon>
        <taxon>Agaricomycetes</taxon>
        <taxon>Agaricomycetidae</taxon>
        <taxon>Agaricales</taxon>
        <taxon>Pleurotineae</taxon>
        <taxon>Pleurotaceae</taxon>
        <taxon>Pleurotus</taxon>
    </lineage>
</organism>
<feature type="transmembrane region" description="Helical" evidence="7">
    <location>
        <begin position="266"/>
        <end position="290"/>
    </location>
</feature>
<dbReference type="FunFam" id="1.20.1720.10:FF:000009">
    <property type="entry name" value="MFS multidrug transporter"/>
    <property type="match status" value="1"/>
</dbReference>
<accession>A0A9P5ZGC5</accession>
<dbReference type="SUPFAM" id="SSF103473">
    <property type="entry name" value="MFS general substrate transporter"/>
    <property type="match status" value="1"/>
</dbReference>
<dbReference type="Gene3D" id="1.20.1720.10">
    <property type="entry name" value="Multidrug resistance protein D"/>
    <property type="match status" value="1"/>
</dbReference>
<dbReference type="AlphaFoldDB" id="A0A9P5ZGC5"/>
<feature type="transmembrane region" description="Helical" evidence="7">
    <location>
        <begin position="30"/>
        <end position="51"/>
    </location>
</feature>
<evidence type="ECO:0000256" key="7">
    <source>
        <dbReference type="SAM" id="Phobius"/>
    </source>
</evidence>
<evidence type="ECO:0000256" key="1">
    <source>
        <dbReference type="ARBA" id="ARBA00004141"/>
    </source>
</evidence>
<dbReference type="GO" id="GO:0015137">
    <property type="term" value="F:citrate transmembrane transporter activity"/>
    <property type="evidence" value="ECO:0007669"/>
    <property type="project" value="UniProtKB-ARBA"/>
</dbReference>
<evidence type="ECO:0000256" key="5">
    <source>
        <dbReference type="ARBA" id="ARBA00023136"/>
    </source>
</evidence>
<dbReference type="GO" id="GO:0140115">
    <property type="term" value="P:export across plasma membrane"/>
    <property type="evidence" value="ECO:0007669"/>
    <property type="project" value="UniProtKB-ARBA"/>
</dbReference>
<dbReference type="PANTHER" id="PTHR23502:SF51">
    <property type="entry name" value="QUINIDINE RESISTANCE PROTEIN 1-RELATED"/>
    <property type="match status" value="1"/>
</dbReference>
<evidence type="ECO:0000256" key="6">
    <source>
        <dbReference type="ARBA" id="ARBA00023180"/>
    </source>
</evidence>
<sequence length="517" mass="55977">MSTSGGNTNRAAPQAEDHAPYSVYSLREKWFLVAIISFAGLFSPLTANIYLPAIPVIVNAFHKSTELINLTVTMYLVLQGLAPMFWGPIADSYGRRPVFLACLTVLCGSCIGLALVPTSAYWLLMLLRCLQAAGSASTTTTGAGVIGDIAIPAERGGFFGIYSLGPLVGPSIGPVIGGALADGLGWRAIFWFLCIASAGCFVFLLLFLPETLRATVGNGSIRPPKIYRPLVPIFAAQRAGQPTSDEDPKIIFKFKNPLRILTYPDVLTLLLFNGILYAVFTVVTASLSSLFTDIYPFLDQTRIGLCFLSVGGGCAVGAIATGRILDREYQAIKRELIKKAMIKQAEEEKQPQPGTTTDHEAAAESKKKNIIMEVTKDENFPIERARLRTVPYLLILYAGCVTGYGWCLQRRVSLAGPLILQFLIGLFGIMIMNTTQTLFIDLLPGQSSSITACNNLVRCSLGAALVGVVDIILRALTPGWTYVLFGGLCLVMMPLVFIVQWIGPKCRTKRRARAASS</sequence>
<protein>
    <submittedName>
        <fullName evidence="9">MFS general substrate transporter</fullName>
    </submittedName>
</protein>
<keyword evidence="4 7" id="KW-1133">Transmembrane helix</keyword>
<dbReference type="GO" id="GO:0005886">
    <property type="term" value="C:plasma membrane"/>
    <property type="evidence" value="ECO:0007669"/>
    <property type="project" value="TreeGrafter"/>
</dbReference>
<dbReference type="InterPro" id="IPR020846">
    <property type="entry name" value="MFS_dom"/>
</dbReference>
<comment type="subcellular location">
    <subcellularLocation>
        <location evidence="1">Membrane</location>
        <topology evidence="1">Multi-pass membrane protein</topology>
    </subcellularLocation>
</comment>
<dbReference type="PANTHER" id="PTHR23502">
    <property type="entry name" value="MAJOR FACILITATOR SUPERFAMILY"/>
    <property type="match status" value="1"/>
</dbReference>
<feature type="transmembrane region" description="Helical" evidence="7">
    <location>
        <begin position="188"/>
        <end position="208"/>
    </location>
</feature>
<proteinExistence type="predicted"/>
<feature type="domain" description="Major facilitator superfamily (MFS) profile" evidence="8">
    <location>
        <begin position="32"/>
        <end position="504"/>
    </location>
</feature>
<feature type="transmembrane region" description="Helical" evidence="7">
    <location>
        <begin position="67"/>
        <end position="86"/>
    </location>
</feature>
<comment type="caution">
    <text evidence="9">The sequence shown here is derived from an EMBL/GenBank/DDBJ whole genome shotgun (WGS) entry which is preliminary data.</text>
</comment>
<evidence type="ECO:0000256" key="3">
    <source>
        <dbReference type="ARBA" id="ARBA00022692"/>
    </source>
</evidence>